<comment type="caution">
    <text evidence="3">The sequence shown here is derived from an EMBL/GenBank/DDBJ whole genome shotgun (WGS) entry which is preliminary data.</text>
</comment>
<evidence type="ECO:0000256" key="1">
    <source>
        <dbReference type="SAM" id="Phobius"/>
    </source>
</evidence>
<keyword evidence="1" id="KW-1133">Transmembrane helix</keyword>
<keyword evidence="1" id="KW-0812">Transmembrane</keyword>
<gene>
    <name evidence="3" type="ORF">J0A67_01270</name>
</gene>
<dbReference type="Pfam" id="PF07885">
    <property type="entry name" value="Ion_trans_2"/>
    <property type="match status" value="1"/>
</dbReference>
<dbReference type="SUPFAM" id="SSF81324">
    <property type="entry name" value="Voltage-gated potassium channels"/>
    <property type="match status" value="1"/>
</dbReference>
<evidence type="ECO:0000313" key="3">
    <source>
        <dbReference type="EMBL" id="MBN7799466.1"/>
    </source>
</evidence>
<reference evidence="3 4" key="1">
    <citation type="submission" date="2021-03" db="EMBL/GenBank/DDBJ databases">
        <title>novel species isolated from a fishpond in China.</title>
        <authorList>
            <person name="Lu H."/>
            <person name="Cai Z."/>
        </authorList>
    </citation>
    <scope>NUCLEOTIDE SEQUENCE [LARGE SCALE GENOMIC DNA]</scope>
    <source>
        <strain evidence="3 4">JCM 31546</strain>
    </source>
</reference>
<organism evidence="3 4">
    <name type="scientific">Algoriphagus aestuariicola</name>
    <dbReference type="NCBI Taxonomy" id="1852016"/>
    <lineage>
        <taxon>Bacteria</taxon>
        <taxon>Pseudomonadati</taxon>
        <taxon>Bacteroidota</taxon>
        <taxon>Cytophagia</taxon>
        <taxon>Cytophagales</taxon>
        <taxon>Cyclobacteriaceae</taxon>
        <taxon>Algoriphagus</taxon>
    </lineage>
</organism>
<evidence type="ECO:0000259" key="2">
    <source>
        <dbReference type="Pfam" id="PF07885"/>
    </source>
</evidence>
<accession>A0ABS3BJM9</accession>
<dbReference type="Proteomes" id="UP000664698">
    <property type="component" value="Unassembled WGS sequence"/>
</dbReference>
<keyword evidence="4" id="KW-1185">Reference proteome</keyword>
<feature type="transmembrane region" description="Helical" evidence="1">
    <location>
        <begin position="98"/>
        <end position="114"/>
    </location>
</feature>
<feature type="domain" description="Potassium channel" evidence="2">
    <location>
        <begin position="68"/>
        <end position="143"/>
    </location>
</feature>
<feature type="transmembrane region" description="Helical" evidence="1">
    <location>
        <begin position="20"/>
        <end position="44"/>
    </location>
</feature>
<name>A0ABS3BJM9_9BACT</name>
<feature type="transmembrane region" description="Helical" evidence="1">
    <location>
        <begin position="51"/>
        <end position="78"/>
    </location>
</feature>
<sequence>MVTVIAFPVLLPFFKDVSEFMLMLNLRFLVFFSFIFIEVFKFLIKPSYIDIYIISAAGCGLFLLIETFVFLFQIWIYADQSSFKGIDYSSPTHTFIDLVYYCSIILTTIAYGDITPSDHYKSGRFTDCNYRLILLCCFGWCIN</sequence>
<dbReference type="EMBL" id="JAFKCW010000001">
    <property type="protein sequence ID" value="MBN7799466.1"/>
    <property type="molecule type" value="Genomic_DNA"/>
</dbReference>
<protein>
    <recommendedName>
        <fullName evidence="2">Potassium channel domain-containing protein</fullName>
    </recommendedName>
</protein>
<dbReference type="Gene3D" id="1.10.287.70">
    <property type="match status" value="1"/>
</dbReference>
<dbReference type="InterPro" id="IPR013099">
    <property type="entry name" value="K_chnl_dom"/>
</dbReference>
<keyword evidence="1" id="KW-0472">Membrane</keyword>
<evidence type="ECO:0000313" key="4">
    <source>
        <dbReference type="Proteomes" id="UP000664698"/>
    </source>
</evidence>
<proteinExistence type="predicted"/>